<protein>
    <submittedName>
        <fullName evidence="5">GNAT family N-acetyltransferase</fullName>
    </submittedName>
</protein>
<feature type="compositionally biased region" description="Low complexity" evidence="3">
    <location>
        <begin position="177"/>
        <end position="189"/>
    </location>
</feature>
<sequence>MRSMVDQPTDQTTGIRRATAADWPELTRIDPIAAAGDDSRRAHLRRWCDERLALVAEDSSGVLGYCVLEYTFFEQGFVTLLMVAPGARRRGVGTRLLAAADAARTSPKLFTSANLSNRPMRRLLRTTGWRPVGLVQGLDEGDPELFYLSPGSPPPPAAATTDPEALDEADALDEGTDPAGGADLDTADLTDARRNGSELPLEDPDGQRREDQGDGQGPGK</sequence>
<feature type="domain" description="N-acetyltransferase" evidence="4">
    <location>
        <begin position="13"/>
        <end position="152"/>
    </location>
</feature>
<proteinExistence type="predicted"/>
<dbReference type="Gene3D" id="3.40.630.30">
    <property type="match status" value="1"/>
</dbReference>
<feature type="compositionally biased region" description="Acidic residues" evidence="3">
    <location>
        <begin position="164"/>
        <end position="176"/>
    </location>
</feature>
<dbReference type="PANTHER" id="PTHR43877">
    <property type="entry name" value="AMINOALKYLPHOSPHONATE N-ACETYLTRANSFERASE-RELATED-RELATED"/>
    <property type="match status" value="1"/>
</dbReference>
<name>A0A5N6A179_9ACTN</name>
<keyword evidence="6" id="KW-1185">Reference proteome</keyword>
<dbReference type="OrthoDB" id="5638018at2"/>
<dbReference type="AlphaFoldDB" id="A0A5N6A179"/>
<evidence type="ECO:0000259" key="4">
    <source>
        <dbReference type="PROSITE" id="PS51186"/>
    </source>
</evidence>
<dbReference type="GO" id="GO:0016747">
    <property type="term" value="F:acyltransferase activity, transferring groups other than amino-acyl groups"/>
    <property type="evidence" value="ECO:0007669"/>
    <property type="project" value="InterPro"/>
</dbReference>
<keyword evidence="2" id="KW-0012">Acyltransferase</keyword>
<dbReference type="PANTHER" id="PTHR43877:SF1">
    <property type="entry name" value="ACETYLTRANSFERASE"/>
    <property type="match status" value="1"/>
</dbReference>
<evidence type="ECO:0000256" key="3">
    <source>
        <dbReference type="SAM" id="MobiDB-lite"/>
    </source>
</evidence>
<keyword evidence="1" id="KW-0808">Transferase</keyword>
<accession>A0A5N6A179</accession>
<dbReference type="InterPro" id="IPR016181">
    <property type="entry name" value="Acyl_CoA_acyltransferase"/>
</dbReference>
<evidence type="ECO:0000256" key="2">
    <source>
        <dbReference type="ARBA" id="ARBA00023315"/>
    </source>
</evidence>
<dbReference type="SUPFAM" id="SSF55729">
    <property type="entry name" value="Acyl-CoA N-acyltransferases (Nat)"/>
    <property type="match status" value="1"/>
</dbReference>
<organism evidence="5 6">
    <name type="scientific">Streptomyces mimosae</name>
    <dbReference type="NCBI Taxonomy" id="2586635"/>
    <lineage>
        <taxon>Bacteria</taxon>
        <taxon>Bacillati</taxon>
        <taxon>Actinomycetota</taxon>
        <taxon>Actinomycetes</taxon>
        <taxon>Kitasatosporales</taxon>
        <taxon>Streptomycetaceae</taxon>
        <taxon>Streptomyces</taxon>
    </lineage>
</organism>
<dbReference type="Pfam" id="PF13508">
    <property type="entry name" value="Acetyltransf_7"/>
    <property type="match status" value="1"/>
</dbReference>
<gene>
    <name evidence="5" type="ORF">FH607_022190</name>
</gene>
<dbReference type="EMBL" id="VDLY02000015">
    <property type="protein sequence ID" value="KAB8162205.1"/>
    <property type="molecule type" value="Genomic_DNA"/>
</dbReference>
<evidence type="ECO:0000313" key="5">
    <source>
        <dbReference type="EMBL" id="KAB8162205.1"/>
    </source>
</evidence>
<dbReference type="CDD" id="cd04301">
    <property type="entry name" value="NAT_SF"/>
    <property type="match status" value="1"/>
</dbReference>
<dbReference type="PROSITE" id="PS51186">
    <property type="entry name" value="GNAT"/>
    <property type="match status" value="1"/>
</dbReference>
<comment type="caution">
    <text evidence="5">The sequence shown here is derived from an EMBL/GenBank/DDBJ whole genome shotgun (WGS) entry which is preliminary data.</text>
</comment>
<feature type="region of interest" description="Disordered" evidence="3">
    <location>
        <begin position="144"/>
        <end position="220"/>
    </location>
</feature>
<dbReference type="InterPro" id="IPR050832">
    <property type="entry name" value="Bact_Acetyltransf"/>
</dbReference>
<evidence type="ECO:0000256" key="1">
    <source>
        <dbReference type="ARBA" id="ARBA00022679"/>
    </source>
</evidence>
<reference evidence="5" key="1">
    <citation type="submission" date="2019-10" db="EMBL/GenBank/DDBJ databases">
        <title>Nonomuraea sp. nov., isolated from Phyllanthus amarus.</title>
        <authorList>
            <person name="Klykleung N."/>
            <person name="Tanasupawat S."/>
        </authorList>
    </citation>
    <scope>NUCLEOTIDE SEQUENCE [LARGE SCALE GENOMIC DNA]</scope>
    <source>
        <strain evidence="5">3MP-10</strain>
    </source>
</reference>
<evidence type="ECO:0000313" key="6">
    <source>
        <dbReference type="Proteomes" id="UP000314251"/>
    </source>
</evidence>
<dbReference type="Proteomes" id="UP000314251">
    <property type="component" value="Unassembled WGS sequence"/>
</dbReference>
<dbReference type="InterPro" id="IPR000182">
    <property type="entry name" value="GNAT_dom"/>
</dbReference>